<dbReference type="GO" id="GO:0016020">
    <property type="term" value="C:membrane"/>
    <property type="evidence" value="ECO:0007669"/>
    <property type="project" value="InterPro"/>
</dbReference>
<dbReference type="PANTHER" id="PTHR23222:SF0">
    <property type="entry name" value="PROHIBITIN 1"/>
    <property type="match status" value="1"/>
</dbReference>
<dbReference type="GO" id="GO:0007005">
    <property type="term" value="P:mitochondrion organization"/>
    <property type="evidence" value="ECO:0007669"/>
    <property type="project" value="TreeGrafter"/>
</dbReference>
<evidence type="ECO:0000313" key="3">
    <source>
        <dbReference type="EMBL" id="CAF3036138.1"/>
    </source>
</evidence>
<reference evidence="3" key="1">
    <citation type="submission" date="2021-02" db="EMBL/GenBank/DDBJ databases">
        <authorList>
            <person name="Bekaert M."/>
        </authorList>
    </citation>
    <scope>NUCLEOTIDE SEQUENCE</scope>
    <source>
        <strain evidence="3">IoA-00</strain>
    </source>
</reference>
<name>A0A7R8D5I7_LEPSM</name>
<comment type="similarity">
    <text evidence="1">Belongs to the prohibitin family.</text>
</comment>
<accession>A0A7R8D5I7</accession>
<organism evidence="3 4">
    <name type="scientific">Lepeophtheirus salmonis</name>
    <name type="common">Salmon louse</name>
    <name type="synonym">Caligus salmonis</name>
    <dbReference type="NCBI Taxonomy" id="72036"/>
    <lineage>
        <taxon>Eukaryota</taxon>
        <taxon>Metazoa</taxon>
        <taxon>Ecdysozoa</taxon>
        <taxon>Arthropoda</taxon>
        <taxon>Crustacea</taxon>
        <taxon>Multicrustacea</taxon>
        <taxon>Hexanauplia</taxon>
        <taxon>Copepoda</taxon>
        <taxon>Siphonostomatoida</taxon>
        <taxon>Caligidae</taxon>
        <taxon>Lepeophtheirus</taxon>
    </lineage>
</organism>
<feature type="compositionally biased region" description="Basic and acidic residues" evidence="2">
    <location>
        <begin position="256"/>
        <end position="275"/>
    </location>
</feature>
<evidence type="ECO:0000256" key="2">
    <source>
        <dbReference type="SAM" id="MobiDB-lite"/>
    </source>
</evidence>
<dbReference type="OrthoDB" id="275637at2759"/>
<evidence type="ECO:0000256" key="1">
    <source>
        <dbReference type="ARBA" id="ARBA00009658"/>
    </source>
</evidence>
<feature type="region of interest" description="Disordered" evidence="2">
    <location>
        <begin position="324"/>
        <end position="357"/>
    </location>
</feature>
<dbReference type="GO" id="GO:0005739">
    <property type="term" value="C:mitochondrion"/>
    <property type="evidence" value="ECO:0007669"/>
    <property type="project" value="TreeGrafter"/>
</dbReference>
<protein>
    <submittedName>
        <fullName evidence="3">PHB1</fullName>
    </submittedName>
</protein>
<dbReference type="PANTHER" id="PTHR23222">
    <property type="entry name" value="PROHIBITIN"/>
    <property type="match status" value="1"/>
</dbReference>
<feature type="compositionally biased region" description="Acidic residues" evidence="2">
    <location>
        <begin position="341"/>
        <end position="357"/>
    </location>
</feature>
<feature type="region of interest" description="Disordered" evidence="2">
    <location>
        <begin position="256"/>
        <end position="276"/>
    </location>
</feature>
<dbReference type="EMBL" id="HG994588">
    <property type="protein sequence ID" value="CAF3036138.1"/>
    <property type="molecule type" value="Genomic_DNA"/>
</dbReference>
<dbReference type="Proteomes" id="UP000675881">
    <property type="component" value="Chromosome 9"/>
</dbReference>
<gene>
    <name evidence="3" type="ORF">LSAA_15259</name>
</gene>
<proteinExistence type="inferred from homology"/>
<evidence type="ECO:0000313" key="4">
    <source>
        <dbReference type="Proteomes" id="UP000675881"/>
    </source>
</evidence>
<sequence>MQLLLRTLQSEDEGQRAFIFGHFGRIKETIVGEVTHFMIPSDLQKIPRYIMSTSRGFSKIYNAIGWTMMSNPSFYHQRSPQGSCCGRFQPHYKKKFVSTRINEELNIKASQFGILLDDMSITPLTLSREFTQAVVLKQDKEETIFRLEKVEQIKKRIHHYKIDHIFLYEEGMKSTSSPLPLPHQIPNLKGISNEDFLKKLSISTLLPSDQLCSRLRHEIFPTKGASEKELKSPSKYNLVGVNSPPSLIGQKEETDIGNVGKEDKGNFNRGIHPDAEFLGNSRTEKAEEEETYSEDWCKHIVRSFIESQEENSRYEGYSKELGLKHGTEEKSLNLNSTNTPDADDFSNDDSDWDWKED</sequence>
<dbReference type="InterPro" id="IPR000163">
    <property type="entry name" value="Prohibitin"/>
</dbReference>
<keyword evidence="4" id="KW-1185">Reference proteome</keyword>
<dbReference type="AlphaFoldDB" id="A0A7R8D5I7"/>